<name>A0A146GEE6_TERSA</name>
<evidence type="ECO:0000256" key="2">
    <source>
        <dbReference type="ARBA" id="ARBA00093450"/>
    </source>
</evidence>
<keyword evidence="5" id="KW-1185">Reference proteome</keyword>
<evidence type="ECO:0000256" key="1">
    <source>
        <dbReference type="ARBA" id="ARBA00022741"/>
    </source>
</evidence>
<evidence type="ECO:0000313" key="5">
    <source>
        <dbReference type="Proteomes" id="UP000076023"/>
    </source>
</evidence>
<dbReference type="AlphaFoldDB" id="A0A146GEE6"/>
<dbReference type="NCBIfam" id="NF003819">
    <property type="entry name" value="PRK05412.1"/>
    <property type="match status" value="1"/>
</dbReference>
<dbReference type="Gene3D" id="3.30.70.860">
    <property type="match status" value="1"/>
</dbReference>
<dbReference type="GO" id="GO:0000166">
    <property type="term" value="F:nucleotide binding"/>
    <property type="evidence" value="ECO:0007669"/>
    <property type="project" value="UniProtKB-UniRule"/>
</dbReference>
<dbReference type="InterPro" id="IPR035570">
    <property type="entry name" value="UPF0234_N"/>
</dbReference>
<protein>
    <recommendedName>
        <fullName evidence="3">Nucleotide-binding protein TSACC_3114</fullName>
    </recommendedName>
</protein>
<dbReference type="Proteomes" id="UP000076023">
    <property type="component" value="Unassembled WGS sequence"/>
</dbReference>
<dbReference type="PANTHER" id="PTHR30476:SF0">
    <property type="entry name" value="UPF0234 PROTEIN YAJQ"/>
    <property type="match status" value="1"/>
</dbReference>
<accession>A0A146GEE6</accession>
<sequence>MPSFDVVSEVDRMEVKNAVDQSLRELSSRFDFKGLTTSIEIDAKTGSILLSVDDGAQMKALREIVIGKLAKRNIDLRNIEQKDPDISPLGHSRQELVIKQGLDGDKAKEINKAIKALNLKVQASLQDRQIRVTGGKRDDLQKVIAALRAGDYGVALAFKNFRD</sequence>
<organism evidence="4 5">
    <name type="scientific">Terrimicrobium sacchariphilum</name>
    <dbReference type="NCBI Taxonomy" id="690879"/>
    <lineage>
        <taxon>Bacteria</taxon>
        <taxon>Pseudomonadati</taxon>
        <taxon>Verrucomicrobiota</taxon>
        <taxon>Terrimicrobiia</taxon>
        <taxon>Terrimicrobiales</taxon>
        <taxon>Terrimicrobiaceae</taxon>
        <taxon>Terrimicrobium</taxon>
    </lineage>
</organism>
<reference evidence="5" key="1">
    <citation type="journal article" date="2017" name="Genome Announc.">
        <title>Draft Genome Sequence of Terrimicrobium sacchariphilum NM-5T, a Facultative Anaerobic Soil Bacterium of the Class Spartobacteria.</title>
        <authorList>
            <person name="Qiu Y.L."/>
            <person name="Tourlousse D.M."/>
            <person name="Matsuura N."/>
            <person name="Ohashi A."/>
            <person name="Sekiguchi Y."/>
        </authorList>
    </citation>
    <scope>NUCLEOTIDE SEQUENCE [LARGE SCALE GENOMIC DNA]</scope>
    <source>
        <strain evidence="5">NM-5</strain>
    </source>
</reference>
<dbReference type="InterPro" id="IPR007551">
    <property type="entry name" value="YajQ/Smlt4090-like"/>
</dbReference>
<dbReference type="InterPro" id="IPR035571">
    <property type="entry name" value="UPF0234-like_C"/>
</dbReference>
<keyword evidence="1 3" id="KW-0547">Nucleotide-binding</keyword>
<dbReference type="RefSeq" id="WP_075080910.1">
    <property type="nucleotide sequence ID" value="NZ_BDCO01000003.1"/>
</dbReference>
<dbReference type="InParanoid" id="A0A146GEE6"/>
<evidence type="ECO:0000256" key="3">
    <source>
        <dbReference type="HAMAP-Rule" id="MF_00632"/>
    </source>
</evidence>
<dbReference type="SUPFAM" id="SSF89963">
    <property type="entry name" value="YajQ-like"/>
    <property type="match status" value="2"/>
</dbReference>
<comment type="similarity">
    <text evidence="2 3">Belongs to the YajQ family.</text>
</comment>
<dbReference type="CDD" id="cd11740">
    <property type="entry name" value="YajQ_like"/>
    <property type="match status" value="1"/>
</dbReference>
<dbReference type="Pfam" id="PF04461">
    <property type="entry name" value="YajQ"/>
    <property type="match status" value="1"/>
</dbReference>
<dbReference type="FunCoup" id="A0A146GEE6">
    <property type="interactions" value="302"/>
</dbReference>
<dbReference type="EMBL" id="BDCO01000003">
    <property type="protein sequence ID" value="GAT35054.1"/>
    <property type="molecule type" value="Genomic_DNA"/>
</dbReference>
<dbReference type="Gene3D" id="3.30.70.990">
    <property type="entry name" value="YajQ-like, domain 2"/>
    <property type="match status" value="1"/>
</dbReference>
<dbReference type="OrthoDB" id="9801447at2"/>
<evidence type="ECO:0000313" key="4">
    <source>
        <dbReference type="EMBL" id="GAT35054.1"/>
    </source>
</evidence>
<dbReference type="STRING" id="690879.TSACC_3114"/>
<dbReference type="InterPro" id="IPR036183">
    <property type="entry name" value="YajQ-like_sf"/>
</dbReference>
<proteinExistence type="inferred from homology"/>
<gene>
    <name evidence="4" type="ORF">TSACC_3114</name>
</gene>
<comment type="caution">
    <text evidence="4">The sequence shown here is derived from an EMBL/GenBank/DDBJ whole genome shotgun (WGS) entry which is preliminary data.</text>
</comment>
<dbReference type="PANTHER" id="PTHR30476">
    <property type="entry name" value="UPF0234 PROTEIN YAJQ"/>
    <property type="match status" value="1"/>
</dbReference>
<comment type="function">
    <text evidence="3">Nucleotide-binding protein.</text>
</comment>
<dbReference type="GO" id="GO:0005829">
    <property type="term" value="C:cytosol"/>
    <property type="evidence" value="ECO:0007669"/>
    <property type="project" value="TreeGrafter"/>
</dbReference>
<dbReference type="HAMAP" id="MF_00632">
    <property type="entry name" value="UPF0234"/>
    <property type="match status" value="1"/>
</dbReference>